<dbReference type="Pfam" id="PF20684">
    <property type="entry name" value="Fung_rhodopsin"/>
    <property type="match status" value="1"/>
</dbReference>
<evidence type="ECO:0000256" key="7">
    <source>
        <dbReference type="SAM" id="Phobius"/>
    </source>
</evidence>
<dbReference type="InterPro" id="IPR052337">
    <property type="entry name" value="SAT4-like"/>
</dbReference>
<dbReference type="PANTHER" id="PTHR33048:SF47">
    <property type="entry name" value="INTEGRAL MEMBRANE PROTEIN-RELATED"/>
    <property type="match status" value="1"/>
</dbReference>
<dbReference type="RefSeq" id="XP_045962164.1">
    <property type="nucleotide sequence ID" value="XM_046106901.1"/>
</dbReference>
<keyword evidence="10" id="KW-1185">Reference proteome</keyword>
<evidence type="ECO:0000313" key="10">
    <source>
        <dbReference type="Proteomes" id="UP000758603"/>
    </source>
</evidence>
<name>A0A9P8UTX5_9PEZI</name>
<feature type="domain" description="Rhodopsin" evidence="8">
    <location>
        <begin position="27"/>
        <end position="270"/>
    </location>
</feature>
<accession>A0A9P8UTX5</accession>
<evidence type="ECO:0000256" key="6">
    <source>
        <dbReference type="SAM" id="MobiDB-lite"/>
    </source>
</evidence>
<feature type="transmembrane region" description="Helical" evidence="7">
    <location>
        <begin position="6"/>
        <end position="29"/>
    </location>
</feature>
<dbReference type="PROSITE" id="PS51257">
    <property type="entry name" value="PROKAR_LIPOPROTEIN"/>
    <property type="match status" value="1"/>
</dbReference>
<feature type="transmembrane region" description="Helical" evidence="7">
    <location>
        <begin position="41"/>
        <end position="64"/>
    </location>
</feature>
<dbReference type="OrthoDB" id="10017208at2759"/>
<organism evidence="9 10">
    <name type="scientific">Truncatella angustata</name>
    <dbReference type="NCBI Taxonomy" id="152316"/>
    <lineage>
        <taxon>Eukaryota</taxon>
        <taxon>Fungi</taxon>
        <taxon>Dikarya</taxon>
        <taxon>Ascomycota</taxon>
        <taxon>Pezizomycotina</taxon>
        <taxon>Sordariomycetes</taxon>
        <taxon>Xylariomycetidae</taxon>
        <taxon>Amphisphaeriales</taxon>
        <taxon>Sporocadaceae</taxon>
        <taxon>Truncatella</taxon>
    </lineage>
</organism>
<feature type="region of interest" description="Disordered" evidence="6">
    <location>
        <begin position="287"/>
        <end position="313"/>
    </location>
</feature>
<comment type="subcellular location">
    <subcellularLocation>
        <location evidence="1">Membrane</location>
        <topology evidence="1">Multi-pass membrane protein</topology>
    </subcellularLocation>
</comment>
<evidence type="ECO:0000313" key="9">
    <source>
        <dbReference type="EMBL" id="KAH6657930.1"/>
    </source>
</evidence>
<dbReference type="EMBL" id="JAGPXC010000002">
    <property type="protein sequence ID" value="KAH6657930.1"/>
    <property type="molecule type" value="Genomic_DNA"/>
</dbReference>
<dbReference type="InterPro" id="IPR049326">
    <property type="entry name" value="Rhodopsin_dom_fungi"/>
</dbReference>
<keyword evidence="3 7" id="KW-1133">Transmembrane helix</keyword>
<protein>
    <recommendedName>
        <fullName evidence="8">Rhodopsin domain-containing protein</fullName>
    </recommendedName>
</protein>
<evidence type="ECO:0000256" key="3">
    <source>
        <dbReference type="ARBA" id="ARBA00022989"/>
    </source>
</evidence>
<evidence type="ECO:0000256" key="5">
    <source>
        <dbReference type="ARBA" id="ARBA00038359"/>
    </source>
</evidence>
<keyword evidence="2 7" id="KW-0812">Transmembrane</keyword>
<dbReference type="Proteomes" id="UP000758603">
    <property type="component" value="Unassembled WGS sequence"/>
</dbReference>
<evidence type="ECO:0000256" key="2">
    <source>
        <dbReference type="ARBA" id="ARBA00022692"/>
    </source>
</evidence>
<gene>
    <name evidence="9" type="ORF">BKA67DRAFT_656166</name>
</gene>
<dbReference type="PANTHER" id="PTHR33048">
    <property type="entry name" value="PTH11-LIKE INTEGRAL MEMBRANE PROTEIN (AFU_ORTHOLOGUE AFUA_5G11245)"/>
    <property type="match status" value="1"/>
</dbReference>
<evidence type="ECO:0000256" key="1">
    <source>
        <dbReference type="ARBA" id="ARBA00004141"/>
    </source>
</evidence>
<comment type="similarity">
    <text evidence="5">Belongs to the SAT4 family.</text>
</comment>
<sequence>MSMPPRAVLLVVPVTTFFILAIACIGLRLWAKRIKKTSLRFCDYAILVAAVFAAGYLGICWLVVDRGGVGYPLVQVSPPARALTQKSFVVAWLLQSWGNTFVRLSILDFIAHVFSVKKFRMVVYFFEACAIAYLVGCTITFFAVCRPMRYNFSINPVEIQQYCGDLSLKFLLSAIFNLVLDVCILVLPMPMLLTLQLNIRKKLSLVFVFSLGIFVCFATAWRTYNVVKFSTPEAKMNFTMTVVEDALWSGLEITLGIINACLPVMPPALQQMFKAPFLKLLTFSSRPASKPSKFSDSDISATSGSSGSRKSWLRIGGAKGVGRGSDWSETAHSMPVIRHSVDVESRSIDQISTDRMGSTTRLATNSTVYQYPTVNQYQLSSKMESQGQNAPPNQQW</sequence>
<dbReference type="GO" id="GO:0016020">
    <property type="term" value="C:membrane"/>
    <property type="evidence" value="ECO:0007669"/>
    <property type="project" value="UniProtKB-SubCell"/>
</dbReference>
<feature type="transmembrane region" description="Helical" evidence="7">
    <location>
        <begin position="122"/>
        <end position="144"/>
    </location>
</feature>
<dbReference type="GeneID" id="70135792"/>
<evidence type="ECO:0000259" key="8">
    <source>
        <dbReference type="Pfam" id="PF20684"/>
    </source>
</evidence>
<feature type="transmembrane region" description="Helical" evidence="7">
    <location>
        <begin position="170"/>
        <end position="193"/>
    </location>
</feature>
<feature type="transmembrane region" description="Helical" evidence="7">
    <location>
        <begin position="246"/>
        <end position="265"/>
    </location>
</feature>
<evidence type="ECO:0000256" key="4">
    <source>
        <dbReference type="ARBA" id="ARBA00023136"/>
    </source>
</evidence>
<keyword evidence="4 7" id="KW-0472">Membrane</keyword>
<feature type="compositionally biased region" description="Low complexity" evidence="6">
    <location>
        <begin position="297"/>
        <end position="310"/>
    </location>
</feature>
<proteinExistence type="inferred from homology"/>
<feature type="transmembrane region" description="Helical" evidence="7">
    <location>
        <begin position="205"/>
        <end position="224"/>
    </location>
</feature>
<reference evidence="9" key="1">
    <citation type="journal article" date="2021" name="Nat. Commun.">
        <title>Genetic determinants of endophytism in the Arabidopsis root mycobiome.</title>
        <authorList>
            <person name="Mesny F."/>
            <person name="Miyauchi S."/>
            <person name="Thiergart T."/>
            <person name="Pickel B."/>
            <person name="Atanasova L."/>
            <person name="Karlsson M."/>
            <person name="Huettel B."/>
            <person name="Barry K.W."/>
            <person name="Haridas S."/>
            <person name="Chen C."/>
            <person name="Bauer D."/>
            <person name="Andreopoulos W."/>
            <person name="Pangilinan J."/>
            <person name="LaButti K."/>
            <person name="Riley R."/>
            <person name="Lipzen A."/>
            <person name="Clum A."/>
            <person name="Drula E."/>
            <person name="Henrissat B."/>
            <person name="Kohler A."/>
            <person name="Grigoriev I.V."/>
            <person name="Martin F.M."/>
            <person name="Hacquard S."/>
        </authorList>
    </citation>
    <scope>NUCLEOTIDE SEQUENCE</scope>
    <source>
        <strain evidence="9">MPI-SDFR-AT-0073</strain>
    </source>
</reference>
<comment type="caution">
    <text evidence="9">The sequence shown here is derived from an EMBL/GenBank/DDBJ whole genome shotgun (WGS) entry which is preliminary data.</text>
</comment>
<dbReference type="AlphaFoldDB" id="A0A9P8UTX5"/>